<evidence type="ECO:0000256" key="1">
    <source>
        <dbReference type="ARBA" id="ARBA00009747"/>
    </source>
</evidence>
<feature type="binding site" evidence="8">
    <location>
        <position position="267"/>
    </location>
    <ligand>
        <name>Mg(2+)</name>
        <dbReference type="ChEBI" id="CHEBI:18420"/>
    </ligand>
</feature>
<comment type="function">
    <text evidence="8">Nucleotidyltransferase involved in the post-translational modification of proteins. It can catalyze the addition of adenosine monophosphate (AMP) or uridine monophosphate (UMP) to a protein, resulting in modifications known as AMPylation and UMPylation.</text>
</comment>
<comment type="similarity">
    <text evidence="1 8">Belongs to the SELO family.</text>
</comment>
<dbReference type="Proteomes" id="UP000009026">
    <property type="component" value="Chromosome"/>
</dbReference>
<gene>
    <name evidence="8" type="primary">ydiU</name>
    <name evidence="8" type="synonym">selO</name>
    <name evidence="9" type="ORF">A176_006120</name>
</gene>
<dbReference type="AlphaFoldDB" id="A0A0H4X5Q2"/>
<feature type="binding site" evidence="8">
    <location>
        <position position="97"/>
    </location>
    <ligand>
        <name>ATP</name>
        <dbReference type="ChEBI" id="CHEBI:30616"/>
    </ligand>
</feature>
<dbReference type="GO" id="GO:0030145">
    <property type="term" value="F:manganese ion binding"/>
    <property type="evidence" value="ECO:0007669"/>
    <property type="project" value="UniProtKB-UniRule"/>
</dbReference>
<feature type="binding site" evidence="8">
    <location>
        <position position="131"/>
    </location>
    <ligand>
        <name>ATP</name>
        <dbReference type="ChEBI" id="CHEBI:30616"/>
    </ligand>
</feature>
<proteinExistence type="inferred from homology"/>
<keyword evidence="2 8" id="KW-0808">Transferase</keyword>
<comment type="catalytic activity">
    <reaction evidence="8">
        <text>L-threonyl-[protein] + ATP = 3-O-(5'-adenylyl)-L-threonyl-[protein] + diphosphate</text>
        <dbReference type="Rhea" id="RHEA:54292"/>
        <dbReference type="Rhea" id="RHEA-COMP:11060"/>
        <dbReference type="Rhea" id="RHEA-COMP:13847"/>
        <dbReference type="ChEBI" id="CHEBI:30013"/>
        <dbReference type="ChEBI" id="CHEBI:30616"/>
        <dbReference type="ChEBI" id="CHEBI:33019"/>
        <dbReference type="ChEBI" id="CHEBI:138113"/>
        <dbReference type="EC" id="2.7.7.108"/>
    </reaction>
</comment>
<dbReference type="NCBIfam" id="NF000658">
    <property type="entry name" value="PRK00029.1"/>
    <property type="match status" value="1"/>
</dbReference>
<keyword evidence="7 8" id="KW-0460">Magnesium</keyword>
<dbReference type="PATRIC" id="fig|1297742.4.peg.6211"/>
<feature type="binding site" evidence="8">
    <location>
        <position position="267"/>
    </location>
    <ligand>
        <name>ATP</name>
        <dbReference type="ChEBI" id="CHEBI:30616"/>
    </ligand>
</feature>
<dbReference type="GO" id="GO:0005524">
    <property type="term" value="F:ATP binding"/>
    <property type="evidence" value="ECO:0007669"/>
    <property type="project" value="UniProtKB-UniRule"/>
</dbReference>
<feature type="binding site" evidence="8">
    <location>
        <position position="98"/>
    </location>
    <ligand>
        <name>ATP</name>
        <dbReference type="ChEBI" id="CHEBI:30616"/>
    </ligand>
</feature>
<comment type="catalytic activity">
    <reaction evidence="8">
        <text>L-seryl-[protein] + ATP = 3-O-(5'-adenylyl)-L-seryl-[protein] + diphosphate</text>
        <dbReference type="Rhea" id="RHEA:58120"/>
        <dbReference type="Rhea" id="RHEA-COMP:9863"/>
        <dbReference type="Rhea" id="RHEA-COMP:15073"/>
        <dbReference type="ChEBI" id="CHEBI:29999"/>
        <dbReference type="ChEBI" id="CHEBI:30616"/>
        <dbReference type="ChEBI" id="CHEBI:33019"/>
        <dbReference type="ChEBI" id="CHEBI:142516"/>
        <dbReference type="EC" id="2.7.7.108"/>
    </reaction>
</comment>
<dbReference type="EMBL" id="CP012109">
    <property type="protein sequence ID" value="AKQ69208.1"/>
    <property type="molecule type" value="Genomic_DNA"/>
</dbReference>
<dbReference type="Pfam" id="PF02696">
    <property type="entry name" value="SelO"/>
    <property type="match status" value="1"/>
</dbReference>
<feature type="active site" description="Proton acceptor" evidence="8">
    <location>
        <position position="257"/>
    </location>
</feature>
<dbReference type="EC" id="2.7.7.108" evidence="8"/>
<dbReference type="KEGG" id="mym:A176_006120"/>
<keyword evidence="6 8" id="KW-0067">ATP-binding</keyword>
<protein>
    <recommendedName>
        <fullName evidence="8">Protein nucleotidyltransferase YdiU</fullName>
        <ecNumber evidence="8">2.7.7.-</ecNumber>
    </recommendedName>
    <alternativeName>
        <fullName evidence="8">Protein adenylyltransferase YdiU</fullName>
        <ecNumber evidence="8">2.7.7.108</ecNumber>
    </alternativeName>
    <alternativeName>
        <fullName evidence="8">Protein uridylyltransferase YdiU</fullName>
        <ecNumber evidence="8">2.7.7.-</ecNumber>
    </alternativeName>
</protein>
<evidence type="ECO:0000313" key="9">
    <source>
        <dbReference type="EMBL" id="AKQ69208.1"/>
    </source>
</evidence>
<comment type="catalytic activity">
    <reaction evidence="8">
        <text>L-tyrosyl-[protein] + UTP = O-(5'-uridylyl)-L-tyrosyl-[protein] + diphosphate</text>
        <dbReference type="Rhea" id="RHEA:83887"/>
        <dbReference type="Rhea" id="RHEA-COMP:10136"/>
        <dbReference type="Rhea" id="RHEA-COMP:20238"/>
        <dbReference type="ChEBI" id="CHEBI:33019"/>
        <dbReference type="ChEBI" id="CHEBI:46398"/>
        <dbReference type="ChEBI" id="CHEBI:46858"/>
        <dbReference type="ChEBI" id="CHEBI:90602"/>
    </reaction>
</comment>
<dbReference type="InterPro" id="IPR003846">
    <property type="entry name" value="SelO"/>
</dbReference>
<feature type="binding site" evidence="8">
    <location>
        <position position="95"/>
    </location>
    <ligand>
        <name>ATP</name>
        <dbReference type="ChEBI" id="CHEBI:30616"/>
    </ligand>
</feature>
<evidence type="ECO:0000256" key="6">
    <source>
        <dbReference type="ARBA" id="ARBA00022840"/>
    </source>
</evidence>
<feature type="binding site" evidence="8">
    <location>
        <position position="118"/>
    </location>
    <ligand>
        <name>ATP</name>
        <dbReference type="ChEBI" id="CHEBI:30616"/>
    </ligand>
</feature>
<feature type="binding site" evidence="8">
    <location>
        <position position="188"/>
    </location>
    <ligand>
        <name>ATP</name>
        <dbReference type="ChEBI" id="CHEBI:30616"/>
    </ligand>
</feature>
<keyword evidence="10" id="KW-1185">Reference proteome</keyword>
<comment type="catalytic activity">
    <reaction evidence="8">
        <text>L-tyrosyl-[protein] + ATP = O-(5'-adenylyl)-L-tyrosyl-[protein] + diphosphate</text>
        <dbReference type="Rhea" id="RHEA:54288"/>
        <dbReference type="Rhea" id="RHEA-COMP:10136"/>
        <dbReference type="Rhea" id="RHEA-COMP:13846"/>
        <dbReference type="ChEBI" id="CHEBI:30616"/>
        <dbReference type="ChEBI" id="CHEBI:33019"/>
        <dbReference type="ChEBI" id="CHEBI:46858"/>
        <dbReference type="ChEBI" id="CHEBI:83624"/>
        <dbReference type="EC" id="2.7.7.108"/>
    </reaction>
</comment>
<dbReference type="eggNOG" id="COG0397">
    <property type="taxonomic scope" value="Bacteria"/>
</dbReference>
<feature type="binding site" evidence="8">
    <location>
        <position position="258"/>
    </location>
    <ligand>
        <name>Mg(2+)</name>
        <dbReference type="ChEBI" id="CHEBI:18420"/>
    </ligand>
</feature>
<evidence type="ECO:0000313" key="10">
    <source>
        <dbReference type="Proteomes" id="UP000009026"/>
    </source>
</evidence>
<comment type="catalytic activity">
    <reaction evidence="8">
        <text>L-histidyl-[protein] + UTP = N(tele)-(5'-uridylyl)-L-histidyl-[protein] + diphosphate</text>
        <dbReference type="Rhea" id="RHEA:83891"/>
        <dbReference type="Rhea" id="RHEA-COMP:9745"/>
        <dbReference type="Rhea" id="RHEA-COMP:20239"/>
        <dbReference type="ChEBI" id="CHEBI:29979"/>
        <dbReference type="ChEBI" id="CHEBI:33019"/>
        <dbReference type="ChEBI" id="CHEBI:46398"/>
        <dbReference type="ChEBI" id="CHEBI:233474"/>
    </reaction>
</comment>
<evidence type="ECO:0000256" key="2">
    <source>
        <dbReference type="ARBA" id="ARBA00022679"/>
    </source>
</evidence>
<dbReference type="GO" id="GO:0070733">
    <property type="term" value="F:AMPylase activity"/>
    <property type="evidence" value="ECO:0007669"/>
    <property type="project" value="UniProtKB-EC"/>
</dbReference>
<accession>A0A0H4X5Q2</accession>
<keyword evidence="4 8" id="KW-0479">Metal-binding</keyword>
<feature type="binding site" evidence="8">
    <location>
        <position position="181"/>
    </location>
    <ligand>
        <name>ATP</name>
        <dbReference type="ChEBI" id="CHEBI:30616"/>
    </ligand>
</feature>
<feature type="binding site" evidence="8">
    <location>
        <position position="130"/>
    </location>
    <ligand>
        <name>ATP</name>
        <dbReference type="ChEBI" id="CHEBI:30616"/>
    </ligand>
</feature>
<dbReference type="PANTHER" id="PTHR32057">
    <property type="entry name" value="PROTEIN ADENYLYLTRANSFERASE SELO, MITOCHONDRIAL"/>
    <property type="match status" value="1"/>
</dbReference>
<sequence length="493" mass="53981">MFFPAMATLEQLRFDNTYAHLPAGFGARVQPSPFPDAKLVSVNPSALKLLDLTPEEALRPEFVAALGGAQPLPGMEPFAMVYAGHQFGVYVPRLGDGRAILLGEVRNAAGAKWDLHLKGGGPTPFSRGGDGRAVLRSTIREYLCGEAMHGLGIPTTRGLGILGSHAPVYREAVETGAMLVRMAPSHVRFGTFEFFHYTEQTEHVATLADHVITEHFPHLAGQEGRFARFYAEVVERTARLIAQWQAVGFAHGVMNTDNMSILGLTLDYGPFGFMDDFEPGFICNHSDDRGRYAFDQQPRIGLWNLACLGEALLTLLSEDEARATLGTYQPTFNAHFMDVMRAKLGLREAQDEDRALVSDLFACMAEARVDYTRFFRALGGLASADGDGPSPVRDMFTAPEGFDAWAARYRARLAAEGSVDAERRARMDRVNPKYVLRNWVAQEAISRAEAGDFSVVDRLLGVLADPFAEHPDAEAYAAAPPVWGRHLAVSCSS</sequence>
<keyword evidence="5 8" id="KW-0547">Nucleotide-binding</keyword>
<comment type="catalytic activity">
    <reaction evidence="8">
        <text>L-seryl-[protein] + UTP = O-(5'-uridylyl)-L-seryl-[protein] + diphosphate</text>
        <dbReference type="Rhea" id="RHEA:64604"/>
        <dbReference type="Rhea" id="RHEA-COMP:9863"/>
        <dbReference type="Rhea" id="RHEA-COMP:16635"/>
        <dbReference type="ChEBI" id="CHEBI:29999"/>
        <dbReference type="ChEBI" id="CHEBI:33019"/>
        <dbReference type="ChEBI" id="CHEBI:46398"/>
        <dbReference type="ChEBI" id="CHEBI:156051"/>
    </reaction>
</comment>
<dbReference type="GO" id="GO:0000287">
    <property type="term" value="F:magnesium ion binding"/>
    <property type="evidence" value="ECO:0007669"/>
    <property type="project" value="UniProtKB-UniRule"/>
</dbReference>
<keyword evidence="3 8" id="KW-0548">Nucleotidyltransferase</keyword>
<evidence type="ECO:0000256" key="3">
    <source>
        <dbReference type="ARBA" id="ARBA00022695"/>
    </source>
</evidence>
<keyword evidence="8" id="KW-0464">Manganese</keyword>
<dbReference type="EC" id="2.7.7.-" evidence="8"/>
<evidence type="ECO:0000256" key="8">
    <source>
        <dbReference type="HAMAP-Rule" id="MF_00692"/>
    </source>
</evidence>
<dbReference type="HAMAP" id="MF_00692">
    <property type="entry name" value="SelO"/>
    <property type="match status" value="1"/>
</dbReference>
<organism evidence="9 10">
    <name type="scientific">Pseudomyxococcus hansupus</name>
    <dbReference type="NCBI Taxonomy" id="1297742"/>
    <lineage>
        <taxon>Bacteria</taxon>
        <taxon>Pseudomonadati</taxon>
        <taxon>Myxococcota</taxon>
        <taxon>Myxococcia</taxon>
        <taxon>Myxococcales</taxon>
        <taxon>Cystobacterineae</taxon>
        <taxon>Myxococcaceae</taxon>
        <taxon>Pseudomyxococcus</taxon>
    </lineage>
</organism>
<evidence type="ECO:0000256" key="4">
    <source>
        <dbReference type="ARBA" id="ARBA00022723"/>
    </source>
</evidence>
<dbReference type="STRING" id="1297742.A176_006120"/>
<evidence type="ECO:0000256" key="7">
    <source>
        <dbReference type="ARBA" id="ARBA00022842"/>
    </source>
</evidence>
<comment type="cofactor">
    <cofactor evidence="8">
        <name>Mg(2+)</name>
        <dbReference type="ChEBI" id="CHEBI:18420"/>
    </cofactor>
    <cofactor evidence="8">
        <name>Mn(2+)</name>
        <dbReference type="ChEBI" id="CHEBI:29035"/>
    </cofactor>
</comment>
<evidence type="ECO:0000256" key="5">
    <source>
        <dbReference type="ARBA" id="ARBA00022741"/>
    </source>
</evidence>
<dbReference type="PANTHER" id="PTHR32057:SF14">
    <property type="entry name" value="PROTEIN ADENYLYLTRANSFERASE SELO, MITOCHONDRIAL"/>
    <property type="match status" value="1"/>
</dbReference>
<reference evidence="9 10" key="1">
    <citation type="journal article" date="2016" name="PLoS ONE">
        <title>Complete Genome Sequence and Comparative Genomics of a Novel Myxobacterium Myxococcus hansupus.</title>
        <authorList>
            <person name="Sharma G."/>
            <person name="Narwani T."/>
            <person name="Subramanian S."/>
        </authorList>
    </citation>
    <scope>NUCLEOTIDE SEQUENCE [LARGE SCALE GENOMIC DNA]</scope>
    <source>
        <strain evidence="10">mixupus</strain>
    </source>
</reference>
<name>A0A0H4X5Q2_9BACT</name>